<dbReference type="SUPFAM" id="SSF55008">
    <property type="entry name" value="HMA, heavy metal-associated domain"/>
    <property type="match status" value="1"/>
</dbReference>
<dbReference type="Pfam" id="PF00403">
    <property type="entry name" value="HMA"/>
    <property type="match status" value="1"/>
</dbReference>
<organism evidence="2 3">
    <name type="scientific">Cohnella kolymensis</name>
    <dbReference type="NCBI Taxonomy" id="1590652"/>
    <lineage>
        <taxon>Bacteria</taxon>
        <taxon>Bacillati</taxon>
        <taxon>Bacillota</taxon>
        <taxon>Bacilli</taxon>
        <taxon>Bacillales</taxon>
        <taxon>Paenibacillaceae</taxon>
        <taxon>Cohnella</taxon>
    </lineage>
</organism>
<dbReference type="EMBL" id="JXAL01000001">
    <property type="protein sequence ID" value="KIL37572.1"/>
    <property type="molecule type" value="Genomic_DNA"/>
</dbReference>
<sequence>MQKKITWTVDGLTDEESSKKIGHALQEVWGIVSVDDFHFPRSEVTFTYDDVAAAPRDFRESLKEHGFDTNGGSLMTKVCEICGVVEGEEEAEEASDTMSRSILHVCDSCRSNWARTEE</sequence>
<name>A0ABR5AB06_9BACL</name>
<dbReference type="InterPro" id="IPR036163">
    <property type="entry name" value="HMA_dom_sf"/>
</dbReference>
<dbReference type="Gene3D" id="3.30.70.100">
    <property type="match status" value="1"/>
</dbReference>
<comment type="caution">
    <text evidence="2">The sequence shown here is derived from an EMBL/GenBank/DDBJ whole genome shotgun (WGS) entry which is preliminary data.</text>
</comment>
<dbReference type="InterPro" id="IPR006121">
    <property type="entry name" value="HMA_dom"/>
</dbReference>
<accession>A0ABR5AB06</accession>
<evidence type="ECO:0000259" key="1">
    <source>
        <dbReference type="PROSITE" id="PS50846"/>
    </source>
</evidence>
<proteinExistence type="predicted"/>
<gene>
    <name evidence="2" type="ORF">SD71_02885</name>
</gene>
<evidence type="ECO:0000313" key="3">
    <source>
        <dbReference type="Proteomes" id="UP000054526"/>
    </source>
</evidence>
<dbReference type="PROSITE" id="PS50846">
    <property type="entry name" value="HMA_2"/>
    <property type="match status" value="1"/>
</dbReference>
<protein>
    <recommendedName>
        <fullName evidence="1">HMA domain-containing protein</fullName>
    </recommendedName>
</protein>
<dbReference type="RefSeq" id="WP_041059179.1">
    <property type="nucleotide sequence ID" value="NZ_JXAL01000001.1"/>
</dbReference>
<dbReference type="Proteomes" id="UP000054526">
    <property type="component" value="Unassembled WGS sequence"/>
</dbReference>
<keyword evidence="3" id="KW-1185">Reference proteome</keyword>
<feature type="domain" description="HMA" evidence="1">
    <location>
        <begin position="3"/>
        <end position="70"/>
    </location>
</feature>
<evidence type="ECO:0000313" key="2">
    <source>
        <dbReference type="EMBL" id="KIL37572.1"/>
    </source>
</evidence>
<reference evidence="2 3" key="1">
    <citation type="submission" date="2014-12" db="EMBL/GenBank/DDBJ databases">
        <title>Draft genome sequence of Cohnella kolymensis strain B-2846.</title>
        <authorList>
            <person name="Karlyshev A.V."/>
            <person name="Kudryashova E.B."/>
        </authorList>
    </citation>
    <scope>NUCLEOTIDE SEQUENCE [LARGE SCALE GENOMIC DNA]</scope>
    <source>
        <strain evidence="2 3">VKM B-2846</strain>
    </source>
</reference>